<dbReference type="AlphaFoldDB" id="A0A2R5GY70"/>
<dbReference type="OrthoDB" id="2325716at2759"/>
<dbReference type="PANTHER" id="PTHR10039">
    <property type="entry name" value="AMELOGENIN"/>
    <property type="match status" value="1"/>
</dbReference>
<dbReference type="Pfam" id="PF13676">
    <property type="entry name" value="TIR_2"/>
    <property type="match status" value="1"/>
</dbReference>
<organism evidence="6 7">
    <name type="scientific">Hondaea fermentalgiana</name>
    <dbReference type="NCBI Taxonomy" id="2315210"/>
    <lineage>
        <taxon>Eukaryota</taxon>
        <taxon>Sar</taxon>
        <taxon>Stramenopiles</taxon>
        <taxon>Bigyra</taxon>
        <taxon>Labyrinthulomycetes</taxon>
        <taxon>Thraustochytrida</taxon>
        <taxon>Thraustochytriidae</taxon>
        <taxon>Hondaea</taxon>
    </lineage>
</organism>
<evidence type="ECO:0000256" key="1">
    <source>
        <dbReference type="ARBA" id="ARBA00022574"/>
    </source>
</evidence>
<dbReference type="PROSITE" id="PS50294">
    <property type="entry name" value="WD_REPEATS_REGION"/>
    <property type="match status" value="2"/>
</dbReference>
<evidence type="ECO:0000259" key="5">
    <source>
        <dbReference type="Pfam" id="PF24883"/>
    </source>
</evidence>
<dbReference type="InterPro" id="IPR035897">
    <property type="entry name" value="Toll_tir_struct_dom_sf"/>
</dbReference>
<dbReference type="Proteomes" id="UP000241890">
    <property type="component" value="Unassembled WGS sequence"/>
</dbReference>
<evidence type="ECO:0000259" key="4">
    <source>
        <dbReference type="Pfam" id="PF13676"/>
    </source>
</evidence>
<dbReference type="InterPro" id="IPR015943">
    <property type="entry name" value="WD40/YVTN_repeat-like_dom_sf"/>
</dbReference>
<dbReference type="Gene3D" id="2.130.10.10">
    <property type="entry name" value="YVTN repeat-like/Quinoprotein amine dehydrogenase"/>
    <property type="match status" value="1"/>
</dbReference>
<evidence type="ECO:0000313" key="6">
    <source>
        <dbReference type="EMBL" id="GBG34748.1"/>
    </source>
</evidence>
<dbReference type="PROSITE" id="PS50082">
    <property type="entry name" value="WD_REPEATS_2"/>
    <property type="match status" value="2"/>
</dbReference>
<dbReference type="Gene3D" id="3.40.50.300">
    <property type="entry name" value="P-loop containing nucleotide triphosphate hydrolases"/>
    <property type="match status" value="1"/>
</dbReference>
<feature type="repeat" description="WD" evidence="3">
    <location>
        <begin position="740"/>
        <end position="779"/>
    </location>
</feature>
<protein>
    <submittedName>
        <fullName evidence="6">WD repeat-containing protein pop1</fullName>
    </submittedName>
</protein>
<proteinExistence type="predicted"/>
<dbReference type="Pfam" id="PF00400">
    <property type="entry name" value="WD40"/>
    <property type="match status" value="2"/>
</dbReference>
<dbReference type="InterPro" id="IPR000157">
    <property type="entry name" value="TIR_dom"/>
</dbReference>
<dbReference type="GO" id="GO:0007165">
    <property type="term" value="P:signal transduction"/>
    <property type="evidence" value="ECO:0007669"/>
    <property type="project" value="InterPro"/>
</dbReference>
<dbReference type="InterPro" id="IPR001680">
    <property type="entry name" value="WD40_rpt"/>
</dbReference>
<dbReference type="PANTHER" id="PTHR10039:SF17">
    <property type="entry name" value="FUNGAL STAND N-TERMINAL GOODBYE DOMAIN-CONTAINING PROTEIN-RELATED"/>
    <property type="match status" value="1"/>
</dbReference>
<dbReference type="SMART" id="SM00320">
    <property type="entry name" value="WD40"/>
    <property type="match status" value="3"/>
</dbReference>
<sequence length="944" mass="104359">MAQVDAAQVRVSPALNSKEFHFFVSHEWGVHDKAIKIAQKLRDKGLEAWLDEKDMSGSTDSSMANGINSSTVFLVLATQKYMEKINSGNQADNCLKEFQYAGNKRFDRIVVAALESDMTKAASQWTGPFQLGLARQKPVDLTELSDKAIDRLANAIQTRIDTPEASSDFTPRLRDLKASLNPCSSEAWAKGKAENFTLGTRSWIVDELCKWYSDNKSAVFILVGDGGVGKSVIMAELCHRGGALKTDEDVEKSKADERVEPRRKSSRVRSLWRRSKKERQPIFVAAYHFFRHDQVTTAAPKEALVSIAWQLCLSVPGFADVLDSVSFGGIRDKPLADVFQTILVDPLNNLGSDQTRQVVVLDALDECSKSDDVLTKVIRTWKDVMPSWLSLVVSTRPEGEIQRGITNNSLDSKVLELKDEENFRDIEKHIEHLLCDMKDTVEQKDVASCAEILSERSEGLFLWASFLPETLNRMKEEKQGGVLTLEDISHKDAIPNGLGGMFEEYFERLRDKMGGEDAYQSLLTPIVAAREPLSVEQLTVILDKTKKKTKKIVGDARNLLYQGGDGRVALIHKRMADWLLDDDLSGNLGVDVEDGHTALADYCSSSRDDIFSLRHAVFHLVKSGRRAEAFKLLNDFAWVKSAVSVGDDEAQRRATIGNLIRDCVELDIYFAPESDTPRFLSKAVHALSYDPNELASQVLARLGHDSKGPLARSLQTPDQPWLEPIRVTLAHPRDPLLHVLKGYSDSVLSVAIQGDTIVSGSDDDTVRIWNATSGEEQHVLKGHSGDVNSVAIQGDTIVSGSSDKTVRIWNATSGEEQHVLKGHSDYVRNYVRSVAIQGDNIVSQSPNETRYWNARTGEALDADEAEASTTPGTKTLVNTENGTHVKLSGGIGFTTDHAITYTACQGSVYVIGDESGMVHILHVQGIEPRTYNHNVNLSPMGSLI</sequence>
<evidence type="ECO:0000256" key="3">
    <source>
        <dbReference type="PROSITE-ProRule" id="PRU00221"/>
    </source>
</evidence>
<dbReference type="Pfam" id="PF24883">
    <property type="entry name" value="NPHP3_N"/>
    <property type="match status" value="1"/>
</dbReference>
<dbReference type="SUPFAM" id="SSF52200">
    <property type="entry name" value="Toll/Interleukin receptor TIR domain"/>
    <property type="match status" value="1"/>
</dbReference>
<dbReference type="InParanoid" id="A0A2R5GY70"/>
<dbReference type="PROSITE" id="PS00678">
    <property type="entry name" value="WD_REPEATS_1"/>
    <property type="match status" value="2"/>
</dbReference>
<keyword evidence="2" id="KW-0677">Repeat</keyword>
<keyword evidence="1 3" id="KW-0853">WD repeat</keyword>
<feature type="repeat" description="WD" evidence="3">
    <location>
        <begin position="780"/>
        <end position="819"/>
    </location>
</feature>
<evidence type="ECO:0000256" key="2">
    <source>
        <dbReference type="ARBA" id="ARBA00022737"/>
    </source>
</evidence>
<gene>
    <name evidence="6" type="ORF">FCC1311_109702</name>
</gene>
<evidence type="ECO:0000313" key="7">
    <source>
        <dbReference type="Proteomes" id="UP000241890"/>
    </source>
</evidence>
<feature type="domain" description="TIR" evidence="4">
    <location>
        <begin position="22"/>
        <end position="152"/>
    </location>
</feature>
<name>A0A2R5GY70_9STRA</name>
<feature type="domain" description="Nephrocystin 3-like N-terminal" evidence="5">
    <location>
        <begin position="274"/>
        <end position="395"/>
    </location>
</feature>
<accession>A0A2R5GY70</accession>
<comment type="caution">
    <text evidence="6">The sequence shown here is derived from an EMBL/GenBank/DDBJ whole genome shotgun (WGS) entry which is preliminary data.</text>
</comment>
<dbReference type="InterPro" id="IPR027417">
    <property type="entry name" value="P-loop_NTPase"/>
</dbReference>
<reference evidence="6 7" key="1">
    <citation type="submission" date="2017-12" db="EMBL/GenBank/DDBJ databases">
        <title>Sequencing, de novo assembly and annotation of complete genome of a new Thraustochytrid species, strain FCC1311.</title>
        <authorList>
            <person name="Sedici K."/>
            <person name="Godart F."/>
            <person name="Aiese Cigliano R."/>
            <person name="Sanseverino W."/>
            <person name="Barakat M."/>
            <person name="Ortet P."/>
            <person name="Marechal E."/>
            <person name="Cagnac O."/>
            <person name="Amato A."/>
        </authorList>
    </citation>
    <scope>NUCLEOTIDE SEQUENCE [LARGE SCALE GENOMIC DNA]</scope>
</reference>
<dbReference type="InterPro" id="IPR056884">
    <property type="entry name" value="NPHP3-like_N"/>
</dbReference>
<dbReference type="EMBL" id="BEYU01000212">
    <property type="protein sequence ID" value="GBG34748.1"/>
    <property type="molecule type" value="Genomic_DNA"/>
</dbReference>
<dbReference type="SUPFAM" id="SSF50978">
    <property type="entry name" value="WD40 repeat-like"/>
    <property type="match status" value="1"/>
</dbReference>
<dbReference type="InterPro" id="IPR019775">
    <property type="entry name" value="WD40_repeat_CS"/>
</dbReference>
<dbReference type="InterPro" id="IPR036322">
    <property type="entry name" value="WD40_repeat_dom_sf"/>
</dbReference>
<keyword evidence="7" id="KW-1185">Reference proteome</keyword>
<dbReference type="Gene3D" id="3.40.50.10140">
    <property type="entry name" value="Toll/interleukin-1 receptor homology (TIR) domain"/>
    <property type="match status" value="1"/>
</dbReference>